<organism evidence="3 4">
    <name type="scientific">Rhodofomes roseus</name>
    <dbReference type="NCBI Taxonomy" id="34475"/>
    <lineage>
        <taxon>Eukaryota</taxon>
        <taxon>Fungi</taxon>
        <taxon>Dikarya</taxon>
        <taxon>Basidiomycota</taxon>
        <taxon>Agaricomycotina</taxon>
        <taxon>Agaricomycetes</taxon>
        <taxon>Polyporales</taxon>
        <taxon>Rhodofomes</taxon>
    </lineage>
</organism>
<keyword evidence="2" id="KW-1133">Transmembrane helix</keyword>
<accession>A0ABQ8KSX6</accession>
<keyword evidence="2" id="KW-0812">Transmembrane</keyword>
<feature type="transmembrane region" description="Helical" evidence="2">
    <location>
        <begin position="59"/>
        <end position="78"/>
    </location>
</feature>
<feature type="transmembrane region" description="Helical" evidence="2">
    <location>
        <begin position="143"/>
        <end position="170"/>
    </location>
</feature>
<evidence type="ECO:0000256" key="2">
    <source>
        <dbReference type="SAM" id="Phobius"/>
    </source>
</evidence>
<sequence>MYNSSWAPNETAHELFEEEAWLQGALLSNIAFGVELTLFVMCFHLLLKQMTPHNARRHISLLVYISVIFSLGTLFVGGNTKFTQQAFVEYRNIPGGPSAFEEVLYSDPVDQVANITWCVSNWLLDTFLVWRFVIIYKDVSRHWILLLVALPCLMLLASIGTGLVVITKISSSSLFAVVNISIAYYVMSISLNILVTILIASRLLVWRYRMKRHMGSHHTAMYTNVIAIVIESAALYSIFAILFIISFGVGSPVGDLFLQVVNQIQTVSSFLIIYRVATGRAWSDDTSTSIPTCSTSPNDVPLSPVRFRVNPSSTVVESITTKDAHGGQGGVTEHTTCDDHV</sequence>
<feature type="transmembrane region" description="Helical" evidence="2">
    <location>
        <begin position="225"/>
        <end position="250"/>
    </location>
</feature>
<keyword evidence="4" id="KW-1185">Reference proteome</keyword>
<dbReference type="Proteomes" id="UP000814176">
    <property type="component" value="Unassembled WGS sequence"/>
</dbReference>
<keyword evidence="2" id="KW-0472">Membrane</keyword>
<evidence type="ECO:0000313" key="4">
    <source>
        <dbReference type="Proteomes" id="UP000814176"/>
    </source>
</evidence>
<name>A0ABQ8KSX6_9APHY</name>
<comment type="caution">
    <text evidence="3">The sequence shown here is derived from an EMBL/GenBank/DDBJ whole genome shotgun (WGS) entry which is preliminary data.</text>
</comment>
<feature type="transmembrane region" description="Helical" evidence="2">
    <location>
        <begin position="182"/>
        <end position="205"/>
    </location>
</feature>
<evidence type="ECO:0000256" key="1">
    <source>
        <dbReference type="SAM" id="MobiDB-lite"/>
    </source>
</evidence>
<proteinExistence type="predicted"/>
<feature type="transmembrane region" description="Helical" evidence="2">
    <location>
        <begin position="20"/>
        <end position="47"/>
    </location>
</feature>
<gene>
    <name evidence="3" type="ORF">C8Q71DRAFT_742789</name>
</gene>
<dbReference type="GeneID" id="72003599"/>
<dbReference type="RefSeq" id="XP_047782495.1">
    <property type="nucleotide sequence ID" value="XM_047922867.1"/>
</dbReference>
<feature type="transmembrane region" description="Helical" evidence="2">
    <location>
        <begin position="114"/>
        <end position="136"/>
    </location>
</feature>
<feature type="region of interest" description="Disordered" evidence="1">
    <location>
        <begin position="322"/>
        <end position="341"/>
    </location>
</feature>
<reference evidence="3 4" key="1">
    <citation type="journal article" date="2021" name="Environ. Microbiol.">
        <title>Gene family expansions and transcriptome signatures uncover fungal adaptations to wood decay.</title>
        <authorList>
            <person name="Hage H."/>
            <person name="Miyauchi S."/>
            <person name="Viragh M."/>
            <person name="Drula E."/>
            <person name="Min B."/>
            <person name="Chaduli D."/>
            <person name="Navarro D."/>
            <person name="Favel A."/>
            <person name="Norest M."/>
            <person name="Lesage-Meessen L."/>
            <person name="Balint B."/>
            <person name="Merenyi Z."/>
            <person name="de Eugenio L."/>
            <person name="Morin E."/>
            <person name="Martinez A.T."/>
            <person name="Baldrian P."/>
            <person name="Stursova M."/>
            <person name="Martinez M.J."/>
            <person name="Novotny C."/>
            <person name="Magnuson J.K."/>
            <person name="Spatafora J.W."/>
            <person name="Maurice S."/>
            <person name="Pangilinan J."/>
            <person name="Andreopoulos W."/>
            <person name="LaButti K."/>
            <person name="Hundley H."/>
            <person name="Na H."/>
            <person name="Kuo A."/>
            <person name="Barry K."/>
            <person name="Lipzen A."/>
            <person name="Henrissat B."/>
            <person name="Riley R."/>
            <person name="Ahrendt S."/>
            <person name="Nagy L.G."/>
            <person name="Grigoriev I.V."/>
            <person name="Martin F."/>
            <person name="Rosso M.N."/>
        </authorList>
    </citation>
    <scope>NUCLEOTIDE SEQUENCE [LARGE SCALE GENOMIC DNA]</scope>
    <source>
        <strain evidence="3 4">CIRM-BRFM 1785</strain>
    </source>
</reference>
<evidence type="ECO:0000313" key="3">
    <source>
        <dbReference type="EMBL" id="KAH9841029.1"/>
    </source>
</evidence>
<protein>
    <submittedName>
        <fullName evidence="3">Uncharacterized protein</fullName>
    </submittedName>
</protein>
<dbReference type="EMBL" id="JADCUA010000004">
    <property type="protein sequence ID" value="KAH9841029.1"/>
    <property type="molecule type" value="Genomic_DNA"/>
</dbReference>